<reference evidence="14" key="2">
    <citation type="submission" date="2015-06" db="UniProtKB">
        <authorList>
            <consortium name="EnsemblMetazoa"/>
        </authorList>
    </citation>
    <scope>IDENTIFICATION</scope>
</reference>
<dbReference type="PROSITE" id="PS00086">
    <property type="entry name" value="CYTOCHROME_P450"/>
    <property type="match status" value="1"/>
</dbReference>
<evidence type="ECO:0000256" key="12">
    <source>
        <dbReference type="RuleBase" id="RU000461"/>
    </source>
</evidence>
<dbReference type="OMA" id="IYLLKPW"/>
<feature type="transmembrane region" description="Helical" evidence="13">
    <location>
        <begin position="38"/>
        <end position="55"/>
    </location>
</feature>
<gene>
    <name evidence="14" type="primary">107361555</name>
</gene>
<evidence type="ECO:0000256" key="2">
    <source>
        <dbReference type="ARBA" id="ARBA00003690"/>
    </source>
</evidence>
<evidence type="ECO:0000256" key="4">
    <source>
        <dbReference type="ARBA" id="ARBA00010617"/>
    </source>
</evidence>
<sequence length="549" mass="62801">MSYIETSGNLTKKIMDQNFASTLTINRASLNQIGSTNLVYWLLFSTILLIVANLIQRLISFVQFQSQLSKLPQEPSNPLTGHINRFGITLTTLTNLPEKAIMDECERLFDKYRKTGFILIKLMWKPFLIICNHSIVKMIAAKNGLVERGGQIYLLKPWIGDSVTTSSGSAWYSKRRTINLAFNMDCLPVYTKIIERQTVAFISKLNSNENIGQQINLSHWIHLLGLGFIVEIISGQFIDFLNQQGAQYFDDLEIIQQSREQRLWFPLYWSEFIYSLTPSGWKHRAALSRVHQFSQSLVESALKSMRLGEVNRVKGKPIVDLIVQSYWEEAKRSGSTTVNVQQIRQELDGLIMGTFDTTPNAITFTLYLLGLHQSYQEQLYQQLNELDRDHETGLPRSQDIMKLAYLDGVVKEALRLYPPVPFVQRQLDSEITIDGQLIPPGMDITLCLYFLHRDPEIFPEPESFFPDRWSNSSTSLPLTSYLPFGFGLRHCVGKKLGLIIMKLTIAHIIINFKLTSDKPLKSSDVKLSTAIIPKIPLMVSLERRIIENM</sequence>
<dbReference type="PANTHER" id="PTHR24291">
    <property type="entry name" value="CYTOCHROME P450 FAMILY 4"/>
    <property type="match status" value="1"/>
</dbReference>
<dbReference type="EMBL" id="CAEY01000474">
    <property type="status" value="NOT_ANNOTATED_CDS"/>
    <property type="molecule type" value="Genomic_DNA"/>
</dbReference>
<keyword evidence="10 13" id="KW-0472">Membrane</keyword>
<organism evidence="14 15">
    <name type="scientific">Tetranychus urticae</name>
    <name type="common">Two-spotted spider mite</name>
    <dbReference type="NCBI Taxonomy" id="32264"/>
    <lineage>
        <taxon>Eukaryota</taxon>
        <taxon>Metazoa</taxon>
        <taxon>Ecdysozoa</taxon>
        <taxon>Arthropoda</taxon>
        <taxon>Chelicerata</taxon>
        <taxon>Arachnida</taxon>
        <taxon>Acari</taxon>
        <taxon>Acariformes</taxon>
        <taxon>Trombidiformes</taxon>
        <taxon>Prostigmata</taxon>
        <taxon>Eleutherengona</taxon>
        <taxon>Raphignathae</taxon>
        <taxon>Tetranychoidea</taxon>
        <taxon>Tetranychidae</taxon>
        <taxon>Tetranychus</taxon>
    </lineage>
</organism>
<keyword evidence="15" id="KW-1185">Reference proteome</keyword>
<dbReference type="InterPro" id="IPR050196">
    <property type="entry name" value="Cytochrome_P450_Monoox"/>
</dbReference>
<dbReference type="Proteomes" id="UP000015104">
    <property type="component" value="Unassembled WGS sequence"/>
</dbReference>
<accession>T1JTD6</accession>
<dbReference type="GO" id="GO:0005789">
    <property type="term" value="C:endoplasmic reticulum membrane"/>
    <property type="evidence" value="ECO:0007669"/>
    <property type="project" value="UniProtKB-SubCell"/>
</dbReference>
<evidence type="ECO:0000313" key="15">
    <source>
        <dbReference type="Proteomes" id="UP000015104"/>
    </source>
</evidence>
<keyword evidence="12" id="KW-0560">Oxidoreductase</keyword>
<dbReference type="KEGG" id="tut:107361555"/>
<dbReference type="InterPro" id="IPR001128">
    <property type="entry name" value="Cyt_P450"/>
</dbReference>
<reference evidence="15" key="1">
    <citation type="submission" date="2011-08" db="EMBL/GenBank/DDBJ databases">
        <authorList>
            <person name="Rombauts S."/>
        </authorList>
    </citation>
    <scope>NUCLEOTIDE SEQUENCE</scope>
    <source>
        <strain evidence="15">London</strain>
    </source>
</reference>
<name>T1JTD6_TETUR</name>
<evidence type="ECO:0000256" key="5">
    <source>
        <dbReference type="ARBA" id="ARBA00022617"/>
    </source>
</evidence>
<keyword evidence="6 11" id="KW-0479">Metal-binding</keyword>
<keyword evidence="7" id="KW-0256">Endoplasmic reticulum</keyword>
<comment type="function">
    <text evidence="2">May be involved in the metabolism of insect hormones and in the breakdown of synthetic insecticides.</text>
</comment>
<dbReference type="Pfam" id="PF00067">
    <property type="entry name" value="p450"/>
    <property type="match status" value="1"/>
</dbReference>
<dbReference type="InterPro" id="IPR036396">
    <property type="entry name" value="Cyt_P450_sf"/>
</dbReference>
<dbReference type="GO" id="GO:0020037">
    <property type="term" value="F:heme binding"/>
    <property type="evidence" value="ECO:0007669"/>
    <property type="project" value="InterPro"/>
</dbReference>
<protein>
    <recommendedName>
        <fullName evidence="16">Cytochrome P450</fullName>
    </recommendedName>
</protein>
<evidence type="ECO:0000313" key="14">
    <source>
        <dbReference type="EnsemblMetazoa" id="tetur01g13730.1"/>
    </source>
</evidence>
<dbReference type="eggNOG" id="KOG0157">
    <property type="taxonomic scope" value="Eukaryota"/>
</dbReference>
<evidence type="ECO:0000256" key="3">
    <source>
        <dbReference type="ARBA" id="ARBA00004586"/>
    </source>
</evidence>
<keyword evidence="5 11" id="KW-0349">Heme</keyword>
<dbReference type="InterPro" id="IPR002403">
    <property type="entry name" value="Cyt_P450_E_grp-IV"/>
</dbReference>
<dbReference type="Gene3D" id="1.10.630.10">
    <property type="entry name" value="Cytochrome P450"/>
    <property type="match status" value="1"/>
</dbReference>
<evidence type="ECO:0000256" key="6">
    <source>
        <dbReference type="ARBA" id="ARBA00022723"/>
    </source>
</evidence>
<keyword evidence="9 12" id="KW-0503">Monooxygenase</keyword>
<feature type="binding site" description="axial binding residue" evidence="11">
    <location>
        <position position="491"/>
    </location>
    <ligand>
        <name>heme</name>
        <dbReference type="ChEBI" id="CHEBI:30413"/>
    </ligand>
    <ligandPart>
        <name>Fe</name>
        <dbReference type="ChEBI" id="CHEBI:18248"/>
    </ligandPart>
</feature>
<dbReference type="OrthoDB" id="1470350at2759"/>
<dbReference type="InterPro" id="IPR017972">
    <property type="entry name" value="Cyt_P450_CS"/>
</dbReference>
<keyword evidence="13" id="KW-1133">Transmembrane helix</keyword>
<evidence type="ECO:0000256" key="9">
    <source>
        <dbReference type="ARBA" id="ARBA00023033"/>
    </source>
</evidence>
<comment type="similarity">
    <text evidence="4 12">Belongs to the cytochrome P450 family.</text>
</comment>
<evidence type="ECO:0000256" key="7">
    <source>
        <dbReference type="ARBA" id="ARBA00022824"/>
    </source>
</evidence>
<dbReference type="GO" id="GO:0004497">
    <property type="term" value="F:monooxygenase activity"/>
    <property type="evidence" value="ECO:0007669"/>
    <property type="project" value="UniProtKB-KW"/>
</dbReference>
<comment type="subcellular location">
    <subcellularLocation>
        <location evidence="3">Endoplasmic reticulum membrane</location>
    </subcellularLocation>
</comment>
<evidence type="ECO:0000256" key="13">
    <source>
        <dbReference type="SAM" id="Phobius"/>
    </source>
</evidence>
<evidence type="ECO:0000256" key="11">
    <source>
        <dbReference type="PIRSR" id="PIRSR602403-1"/>
    </source>
</evidence>
<dbReference type="GO" id="GO:0005506">
    <property type="term" value="F:iron ion binding"/>
    <property type="evidence" value="ECO:0007669"/>
    <property type="project" value="InterPro"/>
</dbReference>
<evidence type="ECO:0000256" key="10">
    <source>
        <dbReference type="ARBA" id="ARBA00023136"/>
    </source>
</evidence>
<dbReference type="PANTHER" id="PTHR24291:SF189">
    <property type="entry name" value="CYTOCHROME P450 4C3-RELATED"/>
    <property type="match status" value="1"/>
</dbReference>
<proteinExistence type="inferred from homology"/>
<dbReference type="EnsemblMetazoa" id="tetur01g13730.1">
    <property type="protein sequence ID" value="tetur01g13730.1"/>
    <property type="gene ID" value="tetur01g13730"/>
</dbReference>
<dbReference type="HOGENOM" id="CLU_001570_5_1_1"/>
<dbReference type="SUPFAM" id="SSF48264">
    <property type="entry name" value="Cytochrome P450"/>
    <property type="match status" value="1"/>
</dbReference>
<keyword evidence="13" id="KW-0812">Transmembrane</keyword>
<evidence type="ECO:0000256" key="8">
    <source>
        <dbReference type="ARBA" id="ARBA00023004"/>
    </source>
</evidence>
<dbReference type="AlphaFoldDB" id="T1JTD6"/>
<comment type="cofactor">
    <cofactor evidence="1 11">
        <name>heme</name>
        <dbReference type="ChEBI" id="CHEBI:30413"/>
    </cofactor>
</comment>
<dbReference type="PRINTS" id="PR00385">
    <property type="entry name" value="P450"/>
</dbReference>
<dbReference type="GO" id="GO:0016705">
    <property type="term" value="F:oxidoreductase activity, acting on paired donors, with incorporation or reduction of molecular oxygen"/>
    <property type="evidence" value="ECO:0007669"/>
    <property type="project" value="InterPro"/>
</dbReference>
<dbReference type="PRINTS" id="PR00465">
    <property type="entry name" value="EP450IV"/>
</dbReference>
<evidence type="ECO:0008006" key="16">
    <source>
        <dbReference type="Google" id="ProtNLM"/>
    </source>
</evidence>
<keyword evidence="8 11" id="KW-0408">Iron</keyword>
<dbReference type="STRING" id="32264.T1JTD6"/>
<evidence type="ECO:0000256" key="1">
    <source>
        <dbReference type="ARBA" id="ARBA00001971"/>
    </source>
</evidence>